<protein>
    <submittedName>
        <fullName evidence="2">Serine hydrolase</fullName>
    </submittedName>
</protein>
<feature type="domain" description="Beta-lactamase-related" evidence="1">
    <location>
        <begin position="136"/>
        <end position="463"/>
    </location>
</feature>
<dbReference type="PANTHER" id="PTHR43283">
    <property type="entry name" value="BETA-LACTAMASE-RELATED"/>
    <property type="match status" value="1"/>
</dbReference>
<dbReference type="EMBL" id="WWCL01000001">
    <property type="protein sequence ID" value="MYN43481.1"/>
    <property type="molecule type" value="Genomic_DNA"/>
</dbReference>
<evidence type="ECO:0000313" key="2">
    <source>
        <dbReference type="EMBL" id="MYN43481.1"/>
    </source>
</evidence>
<dbReference type="InterPro" id="IPR012338">
    <property type="entry name" value="Beta-lactam/transpept-like"/>
</dbReference>
<comment type="caution">
    <text evidence="2">The sequence shown here is derived from an EMBL/GenBank/DDBJ whole genome shotgun (WGS) entry which is preliminary data.</text>
</comment>
<dbReference type="Pfam" id="PF00144">
    <property type="entry name" value="Beta-lactamase"/>
    <property type="match status" value="1"/>
</dbReference>
<organism evidence="2 3">
    <name type="scientific">Duganella fentianensis</name>
    <dbReference type="NCBI Taxonomy" id="2692177"/>
    <lineage>
        <taxon>Bacteria</taxon>
        <taxon>Pseudomonadati</taxon>
        <taxon>Pseudomonadota</taxon>
        <taxon>Betaproteobacteria</taxon>
        <taxon>Burkholderiales</taxon>
        <taxon>Oxalobacteraceae</taxon>
        <taxon>Telluria group</taxon>
        <taxon>Duganella</taxon>
    </lineage>
</organism>
<dbReference type="InterPro" id="IPR050789">
    <property type="entry name" value="Diverse_Enzym_Activities"/>
</dbReference>
<dbReference type="GO" id="GO:0016787">
    <property type="term" value="F:hydrolase activity"/>
    <property type="evidence" value="ECO:0007669"/>
    <property type="project" value="UniProtKB-KW"/>
</dbReference>
<keyword evidence="2" id="KW-0378">Hydrolase</keyword>
<proteinExistence type="predicted"/>
<evidence type="ECO:0000313" key="3">
    <source>
        <dbReference type="Proteomes" id="UP000444316"/>
    </source>
</evidence>
<name>A0A845HVC8_9BURK</name>
<dbReference type="InterPro" id="IPR001466">
    <property type="entry name" value="Beta-lactam-related"/>
</dbReference>
<dbReference type="PANTHER" id="PTHR43283:SF3">
    <property type="entry name" value="BETA-LACTAMASE FAMILY PROTEIN (AFU_ORTHOLOGUE AFUA_5G07500)"/>
    <property type="match status" value="1"/>
</dbReference>
<accession>A0A845HVC8</accession>
<gene>
    <name evidence="2" type="ORF">GTP23_00180</name>
</gene>
<evidence type="ECO:0000259" key="1">
    <source>
        <dbReference type="Pfam" id="PF00144"/>
    </source>
</evidence>
<keyword evidence="3" id="KW-1185">Reference proteome</keyword>
<dbReference type="AlphaFoldDB" id="A0A845HVC8"/>
<sequence length="601" mass="66302">MLIIDAPEGDTHLAIMDLQAPDLESALRTVWASYQPGFARAIKLSTPAPANGGWDSAFNVDYETSPNEQKTLAAFALQKGTSWTIALIDGSDATIAKRGAALNQMVRSAAPLAYQKESFAGRKPQHMDAARIAKLRSFLEEAMELIGIPGAGFAILDQNQVVYEGGVGVRKLGQRQPVDAHTRFLAASNTKGMSTLLLSTLVDEGRLRWNQPVQQVFPGFQLGSADVSAKVEIRHLVCACTGLPRQDFEWIFEYRNATPDTSLKLLSSNSPTSGFGEVFQYNNLMASAAGYIGGHLVYPELPLGAAYDKAMQKRIFDPLGMQDSTFDMARGQHGNYARPHGLDRHNKVAELPMTLNYAVVPHRPAGGVWTSAHDLIRYVQLEANQGKLPDGRQLVSAENLLMRRQPQVSTGNQTFYGMGLSVDSSMGVDVVHHGGSLFGYKSDWYLLPDAGIGAVLLTNSEQGRVLLGAFQRRLLELVYDGEETAMKNLRTRVAAEKAEFSKNYQSYILPAQDASRLARRYHSKELGELKVRHQGKELIFDFGEWQSGMASRKNADGTLTYLTLDQGFAPDPFEFTVTQHQGRRALVTHDGQHDYFFVEQK</sequence>
<reference evidence="2" key="1">
    <citation type="submission" date="2019-12" db="EMBL/GenBank/DDBJ databases">
        <title>Novel species isolated from a subtropical stream in China.</title>
        <authorList>
            <person name="Lu H."/>
        </authorList>
    </citation>
    <scope>NUCLEOTIDE SEQUENCE [LARGE SCALE GENOMIC DNA]</scope>
    <source>
        <strain evidence="2">FT93W</strain>
    </source>
</reference>
<dbReference type="Proteomes" id="UP000444316">
    <property type="component" value="Unassembled WGS sequence"/>
</dbReference>
<dbReference type="Gene3D" id="3.40.710.10">
    <property type="entry name" value="DD-peptidase/beta-lactamase superfamily"/>
    <property type="match status" value="1"/>
</dbReference>
<dbReference type="SUPFAM" id="SSF56601">
    <property type="entry name" value="beta-lactamase/transpeptidase-like"/>
    <property type="match status" value="1"/>
</dbReference>